<accession>A0A653KWF2</accession>
<feature type="transmembrane region" description="Helical" evidence="1">
    <location>
        <begin position="14"/>
        <end position="35"/>
    </location>
</feature>
<evidence type="ECO:0000313" key="2">
    <source>
        <dbReference type="EMBL" id="VXA82819.1"/>
    </source>
</evidence>
<dbReference type="AlphaFoldDB" id="A0A653KWF2"/>
<sequence>MLKLVRGDDDTPNGVISCLLLVNQIAVFLSLHPAISGGIQARLKSHEDICDEENTYHS</sequence>
<proteinExistence type="predicted"/>
<reference evidence="2 3" key="1">
    <citation type="submission" date="2019-10" db="EMBL/GenBank/DDBJ databases">
        <authorList>
            <person name="Karimi E."/>
        </authorList>
    </citation>
    <scope>NUCLEOTIDE SEQUENCE [LARGE SCALE GENOMIC DNA]</scope>
    <source>
        <strain evidence="2">Aeromonas sp. 8C</strain>
    </source>
</reference>
<name>A0A653KWF2_AERVE</name>
<keyword evidence="1" id="KW-1133">Transmembrane helix</keyword>
<evidence type="ECO:0000256" key="1">
    <source>
        <dbReference type="SAM" id="Phobius"/>
    </source>
</evidence>
<evidence type="ECO:0000313" key="3">
    <source>
        <dbReference type="Proteomes" id="UP000439123"/>
    </source>
</evidence>
<keyword evidence="1" id="KW-0812">Transmembrane</keyword>
<protein>
    <submittedName>
        <fullName evidence="2">Uncharacterized protein</fullName>
    </submittedName>
</protein>
<keyword evidence="1" id="KW-0472">Membrane</keyword>
<dbReference type="EMBL" id="CABWLC010000006">
    <property type="protein sequence ID" value="VXA82819.1"/>
    <property type="molecule type" value="Genomic_DNA"/>
</dbReference>
<gene>
    <name evidence="2" type="ORF">AERO8C_140214</name>
</gene>
<dbReference type="Proteomes" id="UP000439123">
    <property type="component" value="Unassembled WGS sequence"/>
</dbReference>
<organism evidence="2 3">
    <name type="scientific">Aeromonas veronii</name>
    <dbReference type="NCBI Taxonomy" id="654"/>
    <lineage>
        <taxon>Bacteria</taxon>
        <taxon>Pseudomonadati</taxon>
        <taxon>Pseudomonadota</taxon>
        <taxon>Gammaproteobacteria</taxon>
        <taxon>Aeromonadales</taxon>
        <taxon>Aeromonadaceae</taxon>
        <taxon>Aeromonas</taxon>
    </lineage>
</organism>